<keyword evidence="1" id="KW-0804">Transcription</keyword>
<sequence>MNAPPRHEMFVLPDGVKKVTITKDTKMPNCMDFEIQKEDHTISNPLRVKLLENPKVLFAGYKAPHPLEYRTIVKIQTTPDTTPIIAMQNAIQELVVEFGSIRSKFEKQFGQSQQPRVRVLAGWRDKEHSMVRLAWMLGGGDTAPAALAWAQEWITWMSI</sequence>
<accession>A0ACC1HSP6</accession>
<protein>
    <submittedName>
        <fullName evidence="1">DNA-directed RNA polymerase II core subunit</fullName>
    </submittedName>
</protein>
<gene>
    <name evidence="1" type="primary">RPB11</name>
    <name evidence="1" type="ORF">EV182_001735</name>
</gene>
<reference evidence="1" key="1">
    <citation type="submission" date="2022-06" db="EMBL/GenBank/DDBJ databases">
        <title>Phylogenomic reconstructions and comparative analyses of Kickxellomycotina fungi.</title>
        <authorList>
            <person name="Reynolds N.K."/>
            <person name="Stajich J.E."/>
            <person name="Barry K."/>
            <person name="Grigoriev I.V."/>
            <person name="Crous P."/>
            <person name="Smith M.E."/>
        </authorList>
    </citation>
    <scope>NUCLEOTIDE SEQUENCE</scope>
    <source>
        <strain evidence="1">RSA 2271</strain>
    </source>
</reference>
<keyword evidence="2" id="KW-1185">Reference proteome</keyword>
<dbReference type="Proteomes" id="UP001145114">
    <property type="component" value="Unassembled WGS sequence"/>
</dbReference>
<keyword evidence="1" id="KW-0240">DNA-directed RNA polymerase</keyword>
<proteinExistence type="predicted"/>
<organism evidence="1 2">
    <name type="scientific">Spiromyces aspiralis</name>
    <dbReference type="NCBI Taxonomy" id="68401"/>
    <lineage>
        <taxon>Eukaryota</taxon>
        <taxon>Fungi</taxon>
        <taxon>Fungi incertae sedis</taxon>
        <taxon>Zoopagomycota</taxon>
        <taxon>Kickxellomycotina</taxon>
        <taxon>Kickxellomycetes</taxon>
        <taxon>Kickxellales</taxon>
        <taxon>Kickxellaceae</taxon>
        <taxon>Spiromyces</taxon>
    </lineage>
</organism>
<comment type="caution">
    <text evidence="1">The sequence shown here is derived from an EMBL/GenBank/DDBJ whole genome shotgun (WGS) entry which is preliminary data.</text>
</comment>
<evidence type="ECO:0000313" key="1">
    <source>
        <dbReference type="EMBL" id="KAJ1679589.1"/>
    </source>
</evidence>
<dbReference type="EMBL" id="JAMZIH010000287">
    <property type="protein sequence ID" value="KAJ1679589.1"/>
    <property type="molecule type" value="Genomic_DNA"/>
</dbReference>
<name>A0ACC1HSP6_9FUNG</name>
<evidence type="ECO:0000313" key="2">
    <source>
        <dbReference type="Proteomes" id="UP001145114"/>
    </source>
</evidence>